<dbReference type="Proteomes" id="UP001379533">
    <property type="component" value="Chromosome"/>
</dbReference>
<dbReference type="RefSeq" id="WP_394841309.1">
    <property type="nucleotide sequence ID" value="NZ_CP089982.1"/>
</dbReference>
<organism evidence="1 2">
    <name type="scientific">Pendulispora brunnea</name>
    <dbReference type="NCBI Taxonomy" id="2905690"/>
    <lineage>
        <taxon>Bacteria</taxon>
        <taxon>Pseudomonadati</taxon>
        <taxon>Myxococcota</taxon>
        <taxon>Myxococcia</taxon>
        <taxon>Myxococcales</taxon>
        <taxon>Sorangiineae</taxon>
        <taxon>Pendulisporaceae</taxon>
        <taxon>Pendulispora</taxon>
    </lineage>
</organism>
<gene>
    <name evidence="1" type="ORF">LZC95_30090</name>
</gene>
<evidence type="ECO:0008006" key="3">
    <source>
        <dbReference type="Google" id="ProtNLM"/>
    </source>
</evidence>
<sequence>MGYVYAENVETEGYVGRRIVRETDGAACLAMIIPVRTATSIVCADRLDAAIAARAHQDFKTRMAVAAVRAPQTIPQLATKYGLYAVQIIRWKNEFLKKLETSD</sequence>
<keyword evidence="2" id="KW-1185">Reference proteome</keyword>
<proteinExistence type="predicted"/>
<reference evidence="1 2" key="1">
    <citation type="submission" date="2021-12" db="EMBL/GenBank/DDBJ databases">
        <title>Discovery of the Pendulisporaceae a myxobacterial family with distinct sporulation behavior and unique specialized metabolism.</title>
        <authorList>
            <person name="Garcia R."/>
            <person name="Popoff A."/>
            <person name="Bader C.D."/>
            <person name="Loehr J."/>
            <person name="Walesch S."/>
            <person name="Walt C."/>
            <person name="Boldt J."/>
            <person name="Bunk B."/>
            <person name="Haeckl F.J.F.P.J."/>
            <person name="Gunesch A.P."/>
            <person name="Birkelbach J."/>
            <person name="Nuebel U."/>
            <person name="Pietschmann T."/>
            <person name="Bach T."/>
            <person name="Mueller R."/>
        </authorList>
    </citation>
    <scope>NUCLEOTIDE SEQUENCE [LARGE SCALE GENOMIC DNA]</scope>
    <source>
        <strain evidence="1 2">MSr12523</strain>
    </source>
</reference>
<protein>
    <recommendedName>
        <fullName evidence="3">Transposase</fullName>
    </recommendedName>
</protein>
<name>A0ABZ2JW45_9BACT</name>
<evidence type="ECO:0000313" key="1">
    <source>
        <dbReference type="EMBL" id="WXA90691.1"/>
    </source>
</evidence>
<accession>A0ABZ2JW45</accession>
<evidence type="ECO:0000313" key="2">
    <source>
        <dbReference type="Proteomes" id="UP001379533"/>
    </source>
</evidence>
<dbReference type="EMBL" id="CP089982">
    <property type="protein sequence ID" value="WXA90691.1"/>
    <property type="molecule type" value="Genomic_DNA"/>
</dbReference>